<keyword evidence="2 9" id="KW-0547">Nucleotide-binding</keyword>
<dbReference type="InterPro" id="IPR003593">
    <property type="entry name" value="AAA+_ATPase"/>
</dbReference>
<feature type="region of interest" description="Disordered" evidence="12">
    <location>
        <begin position="88"/>
        <end position="199"/>
    </location>
</feature>
<dbReference type="AlphaFoldDB" id="A0A8J6TY04"/>
<evidence type="ECO:0000256" key="12">
    <source>
        <dbReference type="SAM" id="MobiDB-lite"/>
    </source>
</evidence>
<dbReference type="SMART" id="SM00382">
    <property type="entry name" value="AAA"/>
    <property type="match status" value="1"/>
</dbReference>
<dbReference type="Pfam" id="PF07497">
    <property type="entry name" value="Rho_RNA_bind"/>
    <property type="match status" value="1"/>
</dbReference>
<keyword evidence="4 9" id="KW-0347">Helicase</keyword>
<evidence type="ECO:0000256" key="4">
    <source>
        <dbReference type="ARBA" id="ARBA00022806"/>
    </source>
</evidence>
<feature type="compositionally biased region" description="Basic and acidic residues" evidence="12">
    <location>
        <begin position="166"/>
        <end position="176"/>
    </location>
</feature>
<dbReference type="SUPFAM" id="SSF52540">
    <property type="entry name" value="P-loop containing nucleoside triphosphate hydrolases"/>
    <property type="match status" value="1"/>
</dbReference>
<evidence type="ECO:0000256" key="7">
    <source>
        <dbReference type="ARBA" id="ARBA00023015"/>
    </source>
</evidence>
<dbReference type="InterPro" id="IPR041703">
    <property type="entry name" value="Rho_factor_ATP-bd"/>
</dbReference>
<comment type="subunit">
    <text evidence="9">Homohexamer. The homohexamer assembles into an open ring structure.</text>
</comment>
<dbReference type="GO" id="GO:0003723">
    <property type="term" value="F:RNA binding"/>
    <property type="evidence" value="ECO:0007669"/>
    <property type="project" value="UniProtKB-UniRule"/>
</dbReference>
<evidence type="ECO:0000256" key="5">
    <source>
        <dbReference type="ARBA" id="ARBA00022840"/>
    </source>
</evidence>
<dbReference type="PANTHER" id="PTHR46425:SF1">
    <property type="entry name" value="TRANSCRIPTION TERMINATION FACTOR RHO"/>
    <property type="match status" value="1"/>
</dbReference>
<evidence type="ECO:0000313" key="14">
    <source>
        <dbReference type="EMBL" id="MBC9813256.1"/>
    </source>
</evidence>
<dbReference type="InterPro" id="IPR004665">
    <property type="entry name" value="Term_rho"/>
</dbReference>
<evidence type="ECO:0000256" key="6">
    <source>
        <dbReference type="ARBA" id="ARBA00022884"/>
    </source>
</evidence>
<dbReference type="CDD" id="cd04459">
    <property type="entry name" value="Rho_CSD"/>
    <property type="match status" value="1"/>
</dbReference>
<dbReference type="Pfam" id="PF07498">
    <property type="entry name" value="Rho_N"/>
    <property type="match status" value="1"/>
</dbReference>
<dbReference type="InterPro" id="IPR000194">
    <property type="entry name" value="ATPase_F1/V1/A1_a/bsu_nucl-bd"/>
</dbReference>
<dbReference type="GO" id="GO:0008186">
    <property type="term" value="F:ATP-dependent activity, acting on RNA"/>
    <property type="evidence" value="ECO:0007669"/>
    <property type="project" value="UniProtKB-UniRule"/>
</dbReference>
<keyword evidence="5 9" id="KW-0067">ATP-binding</keyword>
<keyword evidence="1 9" id="KW-0806">Transcription termination</keyword>
<dbReference type="InterPro" id="IPR011129">
    <property type="entry name" value="CSD"/>
</dbReference>
<evidence type="ECO:0000256" key="2">
    <source>
        <dbReference type="ARBA" id="ARBA00022741"/>
    </source>
</evidence>
<comment type="function">
    <text evidence="9">Facilitates transcription termination by a mechanism that involves Rho binding to the nascent RNA, activation of Rho's RNA-dependent ATPase activity, and release of the mRNA from the DNA template.</text>
</comment>
<comment type="caution">
    <text evidence="14">The sequence shown here is derived from an EMBL/GenBank/DDBJ whole genome shotgun (WGS) entry which is preliminary data.</text>
</comment>
<dbReference type="InterPro" id="IPR011113">
    <property type="entry name" value="Rho_RNA-bd"/>
</dbReference>
<accession>A0A8J6TY04</accession>
<dbReference type="Gene3D" id="3.40.50.300">
    <property type="entry name" value="P-loop containing nucleotide triphosphate hydrolases"/>
    <property type="match status" value="1"/>
</dbReference>
<feature type="binding site" evidence="9">
    <location>
        <begin position="342"/>
        <end position="347"/>
    </location>
    <ligand>
        <name>ATP</name>
        <dbReference type="ChEBI" id="CHEBI:30616"/>
    </ligand>
</feature>
<gene>
    <name evidence="9 14" type="primary">rho</name>
    <name evidence="14" type="ORF">H9Y05_12330</name>
</gene>
<dbReference type="Gene3D" id="2.40.50.140">
    <property type="entry name" value="Nucleic acid-binding proteins"/>
    <property type="match status" value="1"/>
</dbReference>
<dbReference type="RefSeq" id="WP_216714468.1">
    <property type="nucleotide sequence ID" value="NZ_JACVEL010000009.1"/>
</dbReference>
<dbReference type="GO" id="GO:0005524">
    <property type="term" value="F:ATP binding"/>
    <property type="evidence" value="ECO:0007669"/>
    <property type="project" value="UniProtKB-UniRule"/>
</dbReference>
<dbReference type="GO" id="GO:0005829">
    <property type="term" value="C:cytosol"/>
    <property type="evidence" value="ECO:0007669"/>
    <property type="project" value="UniProtKB-ARBA"/>
</dbReference>
<dbReference type="CDD" id="cd01128">
    <property type="entry name" value="rho_factor_C"/>
    <property type="match status" value="1"/>
</dbReference>
<name>A0A8J6TY04_9FLAO</name>
<feature type="binding site" evidence="9">
    <location>
        <position position="373"/>
    </location>
    <ligand>
        <name>ATP</name>
        <dbReference type="ChEBI" id="CHEBI:30616"/>
    </ligand>
</feature>
<dbReference type="GO" id="GO:0004386">
    <property type="term" value="F:helicase activity"/>
    <property type="evidence" value="ECO:0007669"/>
    <property type="project" value="UniProtKB-UniRule"/>
</dbReference>
<dbReference type="GO" id="GO:0016787">
    <property type="term" value="F:hydrolase activity"/>
    <property type="evidence" value="ECO:0007669"/>
    <property type="project" value="UniProtKB-KW"/>
</dbReference>
<dbReference type="SMART" id="SM00959">
    <property type="entry name" value="Rho_N"/>
    <property type="match status" value="1"/>
</dbReference>
<evidence type="ECO:0000256" key="9">
    <source>
        <dbReference type="HAMAP-Rule" id="MF_01884"/>
    </source>
</evidence>
<evidence type="ECO:0000256" key="3">
    <source>
        <dbReference type="ARBA" id="ARBA00022801"/>
    </source>
</evidence>
<keyword evidence="6 9" id="KW-0694">RNA-binding</keyword>
<reference evidence="14" key="1">
    <citation type="submission" date="2020-09" db="EMBL/GenBank/DDBJ databases">
        <title>Taishania pollutisoli gen. nov., sp. nov., Isolated from Tetrabromobisphenol A-Contaminated Soil.</title>
        <authorList>
            <person name="Chen Q."/>
        </authorList>
    </citation>
    <scope>NUCLEOTIDE SEQUENCE</scope>
    <source>
        <strain evidence="14">CZZ-1</strain>
    </source>
</reference>
<evidence type="ECO:0000256" key="10">
    <source>
        <dbReference type="NCBIfam" id="TIGR00767"/>
    </source>
</evidence>
<keyword evidence="8 9" id="KW-0804">Transcription</keyword>
<keyword evidence="7 9" id="KW-0805">Transcription regulation</keyword>
<dbReference type="EC" id="3.6.4.-" evidence="9 10"/>
<dbReference type="Proteomes" id="UP000652681">
    <property type="component" value="Unassembled WGS sequence"/>
</dbReference>
<keyword evidence="3 9" id="KW-0378">Hydrolase</keyword>
<dbReference type="SMART" id="SM00357">
    <property type="entry name" value="CSP"/>
    <property type="match status" value="1"/>
</dbReference>
<dbReference type="InterPro" id="IPR027417">
    <property type="entry name" value="P-loop_NTPase"/>
</dbReference>
<feature type="domain" description="Rho RNA-BD" evidence="13">
    <location>
        <begin position="211"/>
        <end position="286"/>
    </location>
</feature>
<dbReference type="NCBIfam" id="NF006886">
    <property type="entry name" value="PRK09376.1"/>
    <property type="match status" value="1"/>
</dbReference>
<feature type="binding site" evidence="9">
    <location>
        <begin position="330"/>
        <end position="335"/>
    </location>
    <ligand>
        <name>ATP</name>
        <dbReference type="ChEBI" id="CHEBI:30616"/>
    </ligand>
</feature>
<protein>
    <recommendedName>
        <fullName evidence="9 10">Transcription termination factor Rho</fullName>
        <ecNumber evidence="9 10">3.6.4.-</ecNumber>
    </recommendedName>
    <alternativeName>
        <fullName evidence="9">ATP-dependent helicase Rho</fullName>
    </alternativeName>
</protein>
<dbReference type="NCBIfam" id="TIGR00767">
    <property type="entry name" value="rho"/>
    <property type="match status" value="1"/>
</dbReference>
<evidence type="ECO:0000259" key="13">
    <source>
        <dbReference type="PROSITE" id="PS51856"/>
    </source>
</evidence>
<feature type="region of interest" description="Disordered" evidence="12">
    <location>
        <begin position="52"/>
        <end position="76"/>
    </location>
</feature>
<evidence type="ECO:0000256" key="8">
    <source>
        <dbReference type="ARBA" id="ARBA00023163"/>
    </source>
</evidence>
<keyword evidence="15" id="KW-1185">Reference proteome</keyword>
<dbReference type="GO" id="GO:0006353">
    <property type="term" value="P:DNA-templated transcription termination"/>
    <property type="evidence" value="ECO:0007669"/>
    <property type="project" value="UniProtKB-UniRule"/>
</dbReference>
<dbReference type="Pfam" id="PF00006">
    <property type="entry name" value="ATP-synt_ab"/>
    <property type="match status" value="1"/>
</dbReference>
<dbReference type="SUPFAM" id="SSF50249">
    <property type="entry name" value="Nucleic acid-binding proteins"/>
    <property type="match status" value="1"/>
</dbReference>
<dbReference type="InterPro" id="IPR012340">
    <property type="entry name" value="NA-bd_OB-fold"/>
</dbReference>
<dbReference type="PANTHER" id="PTHR46425">
    <property type="entry name" value="TRANSCRIPTION TERMINATION FACTOR RHO"/>
    <property type="match status" value="1"/>
</dbReference>
<dbReference type="PROSITE" id="PS51856">
    <property type="entry name" value="RHO_RNA_BD"/>
    <property type="match status" value="1"/>
</dbReference>
<evidence type="ECO:0000256" key="1">
    <source>
        <dbReference type="ARBA" id="ARBA00022472"/>
    </source>
</evidence>
<feature type="compositionally biased region" description="Low complexity" evidence="12">
    <location>
        <begin position="178"/>
        <end position="188"/>
    </location>
</feature>
<evidence type="ECO:0000256" key="11">
    <source>
        <dbReference type="PROSITE-ProRule" id="PRU01203"/>
    </source>
</evidence>
<organism evidence="14 15">
    <name type="scientific">Taishania pollutisoli</name>
    <dbReference type="NCBI Taxonomy" id="2766479"/>
    <lineage>
        <taxon>Bacteria</taxon>
        <taxon>Pseudomonadati</taxon>
        <taxon>Bacteroidota</taxon>
        <taxon>Flavobacteriia</taxon>
        <taxon>Flavobacteriales</taxon>
        <taxon>Crocinitomicaceae</taxon>
        <taxon>Taishania</taxon>
    </lineage>
</organism>
<sequence>MDKKTLESKKLSDLKEIAATLGIKVDGMKKADMIQAIIEGDTAGSPVVEAEVKATTEKEKRPRKKTQQQIPQKKEEAAQVELFAETVAEQAPVKQKNLKKEPVPQAETATEPTEENKPKGRNLLALASSQKTVRPEEKAEVATPQTETPEPEQKAEPAVQQPQQRNQERQERDNRPKQNQQHQHQQNNRNRHQHQQQEPEIKDDAYDLVGIVSAEGVLEVIQDGYGFLRSSDYNYLPSPDDIYVSQSQIKLFGLKTGDTVKGTIRPPKEGEKYFPLVKVESINGRDPSYIRDRVPFQYLTPLFPDEKFKLTGHPQETLSTRVMDLFAPIGKGQRGMIVAQPKTGKTMLLKDVANAIAANHPETYLIVLLIDERPEEVTDMARSVKAEVIASTFDEPAERHVKVANMVLEKAKRMVECGHDVCILLDSITRLARAYNTVSPASGKVLSGGVDANALHKPKRFFGSARKIENGGSLSILATALTDTGSKMDEVIFEEFKGTGNMELQLDRKIANRRIYPAIDITASGTRREDLLVSKDVLQRVWLMRKFIADMNPVEAMEFMKERMEGTLSNEEFLVSMNS</sequence>
<dbReference type="EMBL" id="JACVEL010000009">
    <property type="protein sequence ID" value="MBC9813256.1"/>
    <property type="molecule type" value="Genomic_DNA"/>
</dbReference>
<dbReference type="HAMAP" id="MF_01884">
    <property type="entry name" value="Rho"/>
    <property type="match status" value="1"/>
</dbReference>
<dbReference type="InterPro" id="IPR011112">
    <property type="entry name" value="Rho-like_N"/>
</dbReference>
<proteinExistence type="inferred from homology"/>
<comment type="caution">
    <text evidence="9">Lacks conserved residue(s) required for the propagation of feature annotation.</text>
</comment>
<evidence type="ECO:0000313" key="15">
    <source>
        <dbReference type="Proteomes" id="UP000652681"/>
    </source>
</evidence>
<comment type="similarity">
    <text evidence="9 11">Belongs to the Rho family.</text>
</comment>